<dbReference type="Proteomes" id="UP000516148">
    <property type="component" value="Chromosome"/>
</dbReference>
<dbReference type="AlphaFoldDB" id="A0A7H0LJ19"/>
<keyword evidence="6 14" id="KW-0812">Transmembrane</keyword>
<dbReference type="InterPro" id="IPR036761">
    <property type="entry name" value="TTHA0802/YceI-like_sf"/>
</dbReference>
<evidence type="ECO:0000256" key="10">
    <source>
        <dbReference type="ARBA" id="ARBA00023004"/>
    </source>
</evidence>
<feature type="transmembrane region" description="Helical" evidence="14">
    <location>
        <begin position="36"/>
        <end position="56"/>
    </location>
</feature>
<dbReference type="GO" id="GO:0046872">
    <property type="term" value="F:metal ion binding"/>
    <property type="evidence" value="ECO:0007669"/>
    <property type="project" value="UniProtKB-KW"/>
</dbReference>
<feature type="transmembrane region" description="Helical" evidence="14">
    <location>
        <begin position="114"/>
        <end position="133"/>
    </location>
</feature>
<name>A0A7H0LJ19_9SPHN</name>
<sequence>MTDPSPIADPASSDPVDAAATPATSALSGARSYTRVAIALHWIIALCLLGQIALGWGLNDVPDGPARYAAFQLHKSIGISILLLSVARLAWRLLHPAPPGEPMPRWQRLASGVVHWGLYAIMIGLPATGWIMVSTSKLAIPTRLFGLVPWPSIPGLSNLEPATRAIWNSFGSNGHAVLVYVTIALLVLHLGAVLKHQLIDRDRVFARMAPGALPGWKEPRFWGLAALALIAVLIGSSLARERGPHRAATQRPTAQLPAALGAVPTASPASTVTPSPGVTPLVPTPTPTPAESAARLVRWTVQDGQLGFSTNWADTPITGSFSRWTADIVFSPELLDRSSLTVRIDLASVSTGDSQRDAALPTSDWFDVATHPSAVFRSERIRSTGGDNYVASGTLDLRGIRKKFSLPFTVRIKDESAAAHGTFTIDRTLFGVGQGEWSTTDQIPAAVAVKFSLRARGTAAK</sequence>
<comment type="cofactor">
    <cofactor evidence="1">
        <name>heme b</name>
        <dbReference type="ChEBI" id="CHEBI:60344"/>
    </cofactor>
</comment>
<keyword evidence="10" id="KW-0408">Iron</keyword>
<evidence type="ECO:0000256" key="3">
    <source>
        <dbReference type="ARBA" id="ARBA00022448"/>
    </source>
</evidence>
<dbReference type="PANTHER" id="PTHR30529">
    <property type="entry name" value="CYTOCHROME B561"/>
    <property type="match status" value="1"/>
</dbReference>
<feature type="compositionally biased region" description="Low complexity" evidence="13">
    <location>
        <begin position="265"/>
        <end position="281"/>
    </location>
</feature>
<dbReference type="InterPro" id="IPR007372">
    <property type="entry name" value="Lipid/polyisoprenoid-bd_YceI"/>
</dbReference>
<evidence type="ECO:0000256" key="12">
    <source>
        <dbReference type="ARBA" id="ARBA00037975"/>
    </source>
</evidence>
<evidence type="ECO:0000256" key="4">
    <source>
        <dbReference type="ARBA" id="ARBA00022475"/>
    </source>
</evidence>
<comment type="similarity">
    <text evidence="12">Belongs to the cytochrome b561 family.</text>
</comment>
<keyword evidence="11 14" id="KW-0472">Membrane</keyword>
<feature type="transmembrane region" description="Helical" evidence="14">
    <location>
        <begin position="177"/>
        <end position="199"/>
    </location>
</feature>
<dbReference type="EMBL" id="CP061038">
    <property type="protein sequence ID" value="QNQ09672.1"/>
    <property type="molecule type" value="Genomic_DNA"/>
</dbReference>
<evidence type="ECO:0000259" key="15">
    <source>
        <dbReference type="SMART" id="SM00867"/>
    </source>
</evidence>
<keyword evidence="7" id="KW-0479">Metal-binding</keyword>
<accession>A0A7H0LJ19</accession>
<feature type="domain" description="Lipid/polyisoprenoid-binding YceI-like" evidence="15">
    <location>
        <begin position="298"/>
        <end position="456"/>
    </location>
</feature>
<dbReference type="RefSeq" id="WP_187761982.1">
    <property type="nucleotide sequence ID" value="NZ_CP061038.1"/>
</dbReference>
<keyword evidence="17" id="KW-1185">Reference proteome</keyword>
<evidence type="ECO:0000256" key="13">
    <source>
        <dbReference type="SAM" id="MobiDB-lite"/>
    </source>
</evidence>
<dbReference type="SMART" id="SM00867">
    <property type="entry name" value="YceI"/>
    <property type="match status" value="1"/>
</dbReference>
<feature type="transmembrane region" description="Helical" evidence="14">
    <location>
        <begin position="77"/>
        <end position="94"/>
    </location>
</feature>
<reference evidence="16 17" key="1">
    <citation type="submission" date="2020-09" db="EMBL/GenBank/DDBJ databases">
        <title>Sphingomonas sp., a new species isolated from pork steak.</title>
        <authorList>
            <person name="Heidler von Heilborn D."/>
        </authorList>
    </citation>
    <scope>NUCLEOTIDE SEQUENCE [LARGE SCALE GENOMIC DNA]</scope>
    <source>
        <strain evidence="17">S8-3T</strain>
    </source>
</reference>
<keyword evidence="8" id="KW-0249">Electron transport</keyword>
<dbReference type="InterPro" id="IPR052168">
    <property type="entry name" value="Cytochrome_b561_oxidase"/>
</dbReference>
<dbReference type="InterPro" id="IPR011577">
    <property type="entry name" value="Cyt_b561_bac/Ni-Hgenase"/>
</dbReference>
<evidence type="ECO:0000256" key="6">
    <source>
        <dbReference type="ARBA" id="ARBA00022692"/>
    </source>
</evidence>
<evidence type="ECO:0000256" key="1">
    <source>
        <dbReference type="ARBA" id="ARBA00001970"/>
    </source>
</evidence>
<feature type="region of interest" description="Disordered" evidence="13">
    <location>
        <begin position="265"/>
        <end position="289"/>
    </location>
</feature>
<dbReference type="KEGG" id="spap:H3Z74_24140"/>
<evidence type="ECO:0000256" key="14">
    <source>
        <dbReference type="SAM" id="Phobius"/>
    </source>
</evidence>
<keyword evidence="3" id="KW-0813">Transport</keyword>
<evidence type="ECO:0000313" key="16">
    <source>
        <dbReference type="EMBL" id="QNQ09672.1"/>
    </source>
</evidence>
<dbReference type="GO" id="GO:0005886">
    <property type="term" value="C:plasma membrane"/>
    <property type="evidence" value="ECO:0007669"/>
    <property type="project" value="UniProtKB-SubCell"/>
</dbReference>
<evidence type="ECO:0000256" key="11">
    <source>
        <dbReference type="ARBA" id="ARBA00023136"/>
    </source>
</evidence>
<evidence type="ECO:0000313" key="17">
    <source>
        <dbReference type="Proteomes" id="UP000516148"/>
    </source>
</evidence>
<evidence type="ECO:0000256" key="7">
    <source>
        <dbReference type="ARBA" id="ARBA00022723"/>
    </source>
</evidence>
<feature type="transmembrane region" description="Helical" evidence="14">
    <location>
        <begin position="219"/>
        <end position="239"/>
    </location>
</feature>
<dbReference type="Gene3D" id="2.40.128.110">
    <property type="entry name" value="Lipid/polyisoprenoid-binding, YceI-like"/>
    <property type="match status" value="1"/>
</dbReference>
<dbReference type="InterPro" id="IPR016174">
    <property type="entry name" value="Di-haem_cyt_TM"/>
</dbReference>
<protein>
    <submittedName>
        <fullName evidence="16">YceI family protein</fullName>
    </submittedName>
</protein>
<dbReference type="GO" id="GO:0022904">
    <property type="term" value="P:respiratory electron transport chain"/>
    <property type="evidence" value="ECO:0007669"/>
    <property type="project" value="InterPro"/>
</dbReference>
<gene>
    <name evidence="16" type="ORF">H3Z74_24140</name>
</gene>
<proteinExistence type="inferred from homology"/>
<dbReference type="Pfam" id="PF04264">
    <property type="entry name" value="YceI"/>
    <property type="match status" value="1"/>
</dbReference>
<dbReference type="SUPFAM" id="SSF101874">
    <property type="entry name" value="YceI-like"/>
    <property type="match status" value="1"/>
</dbReference>
<organism evidence="16 17">
    <name type="scientific">Sphingomonas alpina</name>
    <dbReference type="NCBI Taxonomy" id="653931"/>
    <lineage>
        <taxon>Bacteria</taxon>
        <taxon>Pseudomonadati</taxon>
        <taxon>Pseudomonadota</taxon>
        <taxon>Alphaproteobacteria</taxon>
        <taxon>Sphingomonadales</taxon>
        <taxon>Sphingomonadaceae</taxon>
        <taxon>Sphingomonas</taxon>
    </lineage>
</organism>
<evidence type="ECO:0000256" key="5">
    <source>
        <dbReference type="ARBA" id="ARBA00022617"/>
    </source>
</evidence>
<comment type="subcellular location">
    <subcellularLocation>
        <location evidence="2">Cell membrane</location>
        <topology evidence="2">Multi-pass membrane protein</topology>
    </subcellularLocation>
</comment>
<dbReference type="Pfam" id="PF01292">
    <property type="entry name" value="Ni_hydr_CYTB"/>
    <property type="match status" value="1"/>
</dbReference>
<keyword evidence="4" id="KW-1003">Cell membrane</keyword>
<evidence type="ECO:0000256" key="2">
    <source>
        <dbReference type="ARBA" id="ARBA00004651"/>
    </source>
</evidence>
<keyword evidence="5" id="KW-0349">Heme</keyword>
<evidence type="ECO:0000256" key="9">
    <source>
        <dbReference type="ARBA" id="ARBA00022989"/>
    </source>
</evidence>
<dbReference type="GO" id="GO:0009055">
    <property type="term" value="F:electron transfer activity"/>
    <property type="evidence" value="ECO:0007669"/>
    <property type="project" value="InterPro"/>
</dbReference>
<keyword evidence="9 14" id="KW-1133">Transmembrane helix</keyword>
<dbReference type="GO" id="GO:0020037">
    <property type="term" value="F:heme binding"/>
    <property type="evidence" value="ECO:0007669"/>
    <property type="project" value="TreeGrafter"/>
</dbReference>
<evidence type="ECO:0000256" key="8">
    <source>
        <dbReference type="ARBA" id="ARBA00022982"/>
    </source>
</evidence>
<dbReference type="PANTHER" id="PTHR30529:SF1">
    <property type="entry name" value="CYTOCHROME B561 HOMOLOG 2"/>
    <property type="match status" value="1"/>
</dbReference>
<dbReference type="SUPFAM" id="SSF81342">
    <property type="entry name" value="Transmembrane di-heme cytochromes"/>
    <property type="match status" value="1"/>
</dbReference>